<dbReference type="AlphaFoldDB" id="A0A086PAN9"/>
<comment type="caution">
    <text evidence="3">The sequence shown here is derived from an EMBL/GenBank/DDBJ whole genome shotgun (WGS) entry which is preliminary data.</text>
</comment>
<dbReference type="Proteomes" id="UP000024284">
    <property type="component" value="Unassembled WGS sequence"/>
</dbReference>
<dbReference type="Pfam" id="PF13692">
    <property type="entry name" value="Glyco_trans_1_4"/>
    <property type="match status" value="1"/>
</dbReference>
<dbReference type="SUPFAM" id="SSF53756">
    <property type="entry name" value="UDP-Glycosyltransferase/glycogen phosphorylase"/>
    <property type="match status" value="1"/>
</dbReference>
<proteinExistence type="predicted"/>
<name>A0A086PAN9_SPHHM</name>
<reference evidence="3" key="1">
    <citation type="submission" date="2014-08" db="EMBL/GenBank/DDBJ databases">
        <title>Draft genome sequences of Sphingobium herbicidovorans.</title>
        <authorList>
            <person name="Gan H.M."/>
            <person name="Gan H.Y."/>
            <person name="Savka M.A."/>
        </authorList>
    </citation>
    <scope>NUCLEOTIDE SEQUENCE [LARGE SCALE GENOMIC DNA]</scope>
    <source>
        <strain evidence="3">NBRC 16415</strain>
    </source>
</reference>
<accession>A0A086PAN9</accession>
<dbReference type="PANTHER" id="PTHR12526:SF510">
    <property type="entry name" value="D-INOSITOL 3-PHOSPHATE GLYCOSYLTRANSFERASE"/>
    <property type="match status" value="1"/>
</dbReference>
<evidence type="ECO:0000313" key="4">
    <source>
        <dbReference type="Proteomes" id="UP000024284"/>
    </source>
</evidence>
<evidence type="ECO:0000256" key="1">
    <source>
        <dbReference type="ARBA" id="ARBA00022676"/>
    </source>
</evidence>
<dbReference type="OrthoDB" id="7847955at2"/>
<keyword evidence="4" id="KW-1185">Reference proteome</keyword>
<dbReference type="Gene3D" id="3.40.50.2000">
    <property type="entry name" value="Glycogen Phosphorylase B"/>
    <property type="match status" value="2"/>
</dbReference>
<dbReference type="EMBL" id="JFZA02000012">
    <property type="protein sequence ID" value="KFG90457.1"/>
    <property type="molecule type" value="Genomic_DNA"/>
</dbReference>
<dbReference type="PANTHER" id="PTHR12526">
    <property type="entry name" value="GLYCOSYLTRANSFERASE"/>
    <property type="match status" value="1"/>
</dbReference>
<keyword evidence="2" id="KW-0808">Transferase</keyword>
<gene>
    <name evidence="3" type="ORF">BV98_001661</name>
</gene>
<organism evidence="3 4">
    <name type="scientific">Sphingobium herbicidovorans (strain ATCC 700291 / DSM 11019 / CCUG 56400 / KCTC 2939 / LMG 18315 / NBRC 16415 / MH)</name>
    <name type="common">Sphingomonas herbicidovorans</name>
    <dbReference type="NCBI Taxonomy" id="1219045"/>
    <lineage>
        <taxon>Bacteria</taxon>
        <taxon>Pseudomonadati</taxon>
        <taxon>Pseudomonadota</taxon>
        <taxon>Alphaproteobacteria</taxon>
        <taxon>Sphingomonadales</taxon>
        <taxon>Sphingomonadaceae</taxon>
        <taxon>Sphingobium</taxon>
    </lineage>
</organism>
<protein>
    <submittedName>
        <fullName evidence="3">Glycosyltransferase</fullName>
    </submittedName>
</protein>
<dbReference type="STRING" id="76947.GCA_002080435_01326"/>
<sequence>MLQVLPASSSLSQSAASVRSDSEDAAPVRICFPFGGGVVGGSHISATKLIRQLDRSRFSPLIVLHYGSGQFADFLRSEGLEFVTLPDTRFFGNSAGVPKETGTGNGVGALLDQWRMARFLRLNDVRIVHTNEGAMHASWALPARLAGARMLWHHRGSHDARGVRLLAPFAADRIVGVSAFALSEVRRLKRTARKTAVIYSPFDADAEPIDRAQAHLALTSELGVDPNTRLLGFFGHFIDRKRPLMFVEMLAHIARMQPDLPVMGLMFGLPLMDGIDEQLAQKAKAGGVSDRLRLMGFRYPSAVLMAGCDIHVVTAVHEPFGRSLIEAMLLGTPVVAAASGGNIEAIDHGVTGMLVEPDDPAAMARSIVELLNHPDRLDRIAAQALVHASRRYSVDQHVSQVAAIYQSLLDSEPQRLRKPR</sequence>
<evidence type="ECO:0000256" key="2">
    <source>
        <dbReference type="ARBA" id="ARBA00022679"/>
    </source>
</evidence>
<dbReference type="GO" id="GO:0016757">
    <property type="term" value="F:glycosyltransferase activity"/>
    <property type="evidence" value="ECO:0007669"/>
    <property type="project" value="UniProtKB-KW"/>
</dbReference>
<dbReference type="CDD" id="cd03801">
    <property type="entry name" value="GT4_PimA-like"/>
    <property type="match status" value="1"/>
</dbReference>
<dbReference type="PATRIC" id="fig|1219045.3.peg.1696"/>
<evidence type="ECO:0000313" key="3">
    <source>
        <dbReference type="EMBL" id="KFG90457.1"/>
    </source>
</evidence>
<keyword evidence="1" id="KW-0328">Glycosyltransferase</keyword>
<dbReference type="eggNOG" id="COG0438">
    <property type="taxonomic scope" value="Bacteria"/>
</dbReference>